<keyword evidence="1" id="KW-0472">Membrane</keyword>
<evidence type="ECO:0000256" key="1">
    <source>
        <dbReference type="SAM" id="Phobius"/>
    </source>
</evidence>
<keyword evidence="1" id="KW-1133">Transmembrane helix</keyword>
<reference evidence="2 3" key="1">
    <citation type="submission" date="2016-10" db="EMBL/GenBank/DDBJ databases">
        <authorList>
            <person name="Varghese N."/>
            <person name="Submissions S."/>
        </authorList>
    </citation>
    <scope>NUCLEOTIDE SEQUENCE [LARGE SCALE GENOMIC DNA]</scope>
    <source>
        <strain evidence="2 3">DSM 5563</strain>
    </source>
</reference>
<name>A0AAJ5BGN1_9GAMM</name>
<accession>A0AAJ5BGN1</accession>
<dbReference type="EMBL" id="FOLW01000002">
    <property type="protein sequence ID" value="SFC49767.1"/>
    <property type="molecule type" value="Genomic_DNA"/>
</dbReference>
<dbReference type="Proteomes" id="UP000226420">
    <property type="component" value="Unassembled WGS sequence"/>
</dbReference>
<comment type="caution">
    <text evidence="2">The sequence shown here is derived from an EMBL/GenBank/DDBJ whole genome shotgun (WGS) entry which is preliminary data.</text>
</comment>
<keyword evidence="1" id="KW-0812">Transmembrane</keyword>
<feature type="transmembrane region" description="Helical" evidence="1">
    <location>
        <begin position="62"/>
        <end position="83"/>
    </location>
</feature>
<gene>
    <name evidence="2" type="ORF">SAMN02745723_102511</name>
</gene>
<feature type="transmembrane region" description="Helical" evidence="1">
    <location>
        <begin position="37"/>
        <end position="56"/>
    </location>
</feature>
<dbReference type="InterPro" id="IPR007633">
    <property type="entry name" value="Phage_P2_Holin"/>
</dbReference>
<dbReference type="Pfam" id="PF04550">
    <property type="entry name" value="Phage_holin_3_2"/>
    <property type="match status" value="1"/>
</dbReference>
<dbReference type="GO" id="GO:0044660">
    <property type="term" value="P:viral release via pore formation in host cell membrane"/>
    <property type="evidence" value="ECO:0007669"/>
    <property type="project" value="InterPro"/>
</dbReference>
<protein>
    <submittedName>
        <fullName evidence="2">Phage holin family 2</fullName>
    </submittedName>
</protein>
<evidence type="ECO:0000313" key="2">
    <source>
        <dbReference type="EMBL" id="SFC49767.1"/>
    </source>
</evidence>
<proteinExistence type="predicted"/>
<evidence type="ECO:0000313" key="3">
    <source>
        <dbReference type="Proteomes" id="UP000226420"/>
    </source>
</evidence>
<dbReference type="AlphaFoldDB" id="A0AAJ5BGN1"/>
<organism evidence="2 3">
    <name type="scientific">Pragia fontium DSM 5563 = ATCC 49100</name>
    <dbReference type="NCBI Taxonomy" id="1122977"/>
    <lineage>
        <taxon>Bacteria</taxon>
        <taxon>Pseudomonadati</taxon>
        <taxon>Pseudomonadota</taxon>
        <taxon>Gammaproteobacteria</taxon>
        <taxon>Enterobacterales</taxon>
        <taxon>Budviciaceae</taxon>
        <taxon>Pragia</taxon>
    </lineage>
</organism>
<dbReference type="RefSeq" id="WP_074821422.1">
    <property type="nucleotide sequence ID" value="NZ_FOLW01000002.1"/>
</dbReference>
<sequence length="93" mass="9939">MDEIEKTLIRLGIFGALIGLAKLLVGDEKITFRLLLGRILLGVALAVSSGTVLIQFENLSELALIGLACTLGISGQTGIEWLLKRGKSKSETE</sequence>